<reference evidence="1 2" key="1">
    <citation type="journal article" date="2023" name="Sci. Data">
        <title>Genome assembly of the Korean intertidal mud-creeper Batillaria attramentaria.</title>
        <authorList>
            <person name="Patra A.K."/>
            <person name="Ho P.T."/>
            <person name="Jun S."/>
            <person name="Lee S.J."/>
            <person name="Kim Y."/>
            <person name="Won Y.J."/>
        </authorList>
    </citation>
    <scope>NUCLEOTIDE SEQUENCE [LARGE SCALE GENOMIC DNA]</scope>
    <source>
        <strain evidence="1">Wonlab-2016</strain>
    </source>
</reference>
<dbReference type="Proteomes" id="UP001519460">
    <property type="component" value="Unassembled WGS sequence"/>
</dbReference>
<dbReference type="EMBL" id="JACVVK020000009">
    <property type="protein sequence ID" value="KAK7505783.1"/>
    <property type="molecule type" value="Genomic_DNA"/>
</dbReference>
<proteinExistence type="predicted"/>
<dbReference type="AlphaFoldDB" id="A0ABD0M344"/>
<comment type="caution">
    <text evidence="1">The sequence shown here is derived from an EMBL/GenBank/DDBJ whole genome shotgun (WGS) entry which is preliminary data.</text>
</comment>
<feature type="non-terminal residue" evidence="1">
    <location>
        <position position="62"/>
    </location>
</feature>
<feature type="non-terminal residue" evidence="1">
    <location>
        <position position="1"/>
    </location>
</feature>
<name>A0ABD0M344_9CAEN</name>
<sequence>ERGGNLGVEVPERYTNESIVSLGRHGRPVFVINRSDPWMKNVQKSSEITLLGSSALTIHKRS</sequence>
<evidence type="ECO:0000313" key="1">
    <source>
        <dbReference type="EMBL" id="KAK7505783.1"/>
    </source>
</evidence>
<evidence type="ECO:0000313" key="2">
    <source>
        <dbReference type="Proteomes" id="UP001519460"/>
    </source>
</evidence>
<gene>
    <name evidence="1" type="ORF">BaRGS_00003054</name>
</gene>
<protein>
    <submittedName>
        <fullName evidence="1">Uncharacterized protein</fullName>
    </submittedName>
</protein>
<accession>A0ABD0M344</accession>
<keyword evidence="2" id="KW-1185">Reference proteome</keyword>
<organism evidence="1 2">
    <name type="scientific">Batillaria attramentaria</name>
    <dbReference type="NCBI Taxonomy" id="370345"/>
    <lineage>
        <taxon>Eukaryota</taxon>
        <taxon>Metazoa</taxon>
        <taxon>Spiralia</taxon>
        <taxon>Lophotrochozoa</taxon>
        <taxon>Mollusca</taxon>
        <taxon>Gastropoda</taxon>
        <taxon>Caenogastropoda</taxon>
        <taxon>Sorbeoconcha</taxon>
        <taxon>Cerithioidea</taxon>
        <taxon>Batillariidae</taxon>
        <taxon>Batillaria</taxon>
    </lineage>
</organism>